<keyword evidence="1" id="KW-0812">Transmembrane</keyword>
<dbReference type="RefSeq" id="WP_154770550.1">
    <property type="nucleotide sequence ID" value="NZ_WLYK01000009.1"/>
</dbReference>
<accession>A0A7K1FT93</accession>
<dbReference type="Proteomes" id="UP000460221">
    <property type="component" value="Unassembled WGS sequence"/>
</dbReference>
<evidence type="ECO:0000313" key="2">
    <source>
        <dbReference type="EMBL" id="MTD16609.1"/>
    </source>
</evidence>
<keyword evidence="1" id="KW-0472">Membrane</keyword>
<sequence length="124" mass="13115">MPRWLWPLRVCTTLLTAGVWAQPLLAGLFLGGEFGALSVHALLAGLLAPLVLGTVIAAVMVVRPGRFSPVPMVASVLLLIGYLGQFAAGYERNLGVHLPLGVAIVASATVLMCWSWRAGRGARR</sequence>
<feature type="transmembrane region" description="Helical" evidence="1">
    <location>
        <begin position="69"/>
        <end position="90"/>
    </location>
</feature>
<dbReference type="EMBL" id="WLYK01000009">
    <property type="protein sequence ID" value="MTD16609.1"/>
    <property type="molecule type" value="Genomic_DNA"/>
</dbReference>
<feature type="transmembrane region" description="Helical" evidence="1">
    <location>
        <begin position="96"/>
        <end position="116"/>
    </location>
</feature>
<protein>
    <submittedName>
        <fullName evidence="2">Uncharacterized protein</fullName>
    </submittedName>
</protein>
<name>A0A7K1FT93_9ACTN</name>
<reference evidence="2 3" key="1">
    <citation type="submission" date="2019-11" db="EMBL/GenBank/DDBJ databases">
        <authorList>
            <person name="Jiang L.-Q."/>
        </authorList>
    </citation>
    <scope>NUCLEOTIDE SEQUENCE [LARGE SCALE GENOMIC DNA]</scope>
    <source>
        <strain evidence="2 3">YIM 132087</strain>
    </source>
</reference>
<comment type="caution">
    <text evidence="2">The sequence shown here is derived from an EMBL/GenBank/DDBJ whole genome shotgun (WGS) entry which is preliminary data.</text>
</comment>
<proteinExistence type="predicted"/>
<keyword evidence="3" id="KW-1185">Reference proteome</keyword>
<organism evidence="2 3">
    <name type="scientific">Nakamurella alba</name>
    <dbReference type="NCBI Taxonomy" id="2665158"/>
    <lineage>
        <taxon>Bacteria</taxon>
        <taxon>Bacillati</taxon>
        <taxon>Actinomycetota</taxon>
        <taxon>Actinomycetes</taxon>
        <taxon>Nakamurellales</taxon>
        <taxon>Nakamurellaceae</taxon>
        <taxon>Nakamurella</taxon>
    </lineage>
</organism>
<dbReference type="AlphaFoldDB" id="A0A7K1FT93"/>
<evidence type="ECO:0000256" key="1">
    <source>
        <dbReference type="SAM" id="Phobius"/>
    </source>
</evidence>
<evidence type="ECO:0000313" key="3">
    <source>
        <dbReference type="Proteomes" id="UP000460221"/>
    </source>
</evidence>
<feature type="transmembrane region" description="Helical" evidence="1">
    <location>
        <begin position="37"/>
        <end position="62"/>
    </location>
</feature>
<keyword evidence="1" id="KW-1133">Transmembrane helix</keyword>
<gene>
    <name evidence="2" type="ORF">GIS00_21975</name>
</gene>